<gene>
    <name evidence="2" type="ORF">BG61_04095</name>
</gene>
<evidence type="ECO:0000313" key="3">
    <source>
        <dbReference type="Proteomes" id="UP000027466"/>
    </source>
</evidence>
<protein>
    <recommendedName>
        <fullName evidence="4">Beta-xylosidase</fullName>
    </recommendedName>
</protein>
<evidence type="ECO:0008006" key="4">
    <source>
        <dbReference type="Google" id="ProtNLM"/>
    </source>
</evidence>
<dbReference type="EMBL" id="JFHC01000011">
    <property type="protein sequence ID" value="KDR43030.1"/>
    <property type="molecule type" value="Genomic_DNA"/>
</dbReference>
<organism evidence="2 3">
    <name type="scientific">Caballeronia glathei</name>
    <dbReference type="NCBI Taxonomy" id="60547"/>
    <lineage>
        <taxon>Bacteria</taxon>
        <taxon>Pseudomonadati</taxon>
        <taxon>Pseudomonadota</taxon>
        <taxon>Betaproteobacteria</taxon>
        <taxon>Burkholderiales</taxon>
        <taxon>Burkholderiaceae</taxon>
        <taxon>Caballeronia</taxon>
    </lineage>
</organism>
<dbReference type="InterPro" id="IPR017853">
    <property type="entry name" value="GH"/>
</dbReference>
<sequence>MPKKPCVDPNRRKAALTLAALAGAALPWPRAGAAPPVTGAAQPRTDRRMAQLIGSNGWPFEESDIGIWRSMGLTWGRDSVGPGISGPNHTVMEIDRTGPGFNADLPPILLRNNRNGIKSLLLLGYTPEFNALLPGDYMSAPKDVRYWERYVEAVVKRYSTPPFNLKYFQIWNEAAGPLSGGDPQATFWHGPNFHRDPRRAAPYQQAMQDYVERIHLPAARIIRKYGAYIVYGGWPDQGGLDNYCTWLEYTSPVQRTRMIDWVDYLDIHYLGTGDMETLYQRYVAKGKARGIWQTEIGDRYMSDPHYLPTFYFDLAVWALGRAWDDPDKYVAMIYHWDGTEPFRLTVRGQPRRLTVSGNSLTVLCRTAPGRLAPFPHKVDPDRATSVQALFSDSSIVLQVLSEPGSRSVDVTGLPAPASGRFRIEYVDAVRGDKRPKASVTSGWQGSKLSIRFESPRATNGLKDETPRDLGYLVVTPLA</sequence>
<evidence type="ECO:0000313" key="2">
    <source>
        <dbReference type="EMBL" id="KDR43030.1"/>
    </source>
</evidence>
<comment type="caution">
    <text evidence="2">The sequence shown here is derived from an EMBL/GenBank/DDBJ whole genome shotgun (WGS) entry which is preliminary data.</text>
</comment>
<dbReference type="STRING" id="60547.GCA_000751215_02119"/>
<proteinExistence type="predicted"/>
<dbReference type="Proteomes" id="UP000027466">
    <property type="component" value="Unassembled WGS sequence"/>
</dbReference>
<dbReference type="AlphaFoldDB" id="A0A069PQY7"/>
<reference evidence="2 3" key="1">
    <citation type="submission" date="2014-03" db="EMBL/GenBank/DDBJ databases">
        <title>Draft Genome Sequences of Four Burkholderia Strains.</title>
        <authorList>
            <person name="Liu X.Y."/>
            <person name="Li C.X."/>
            <person name="Xu J.H."/>
        </authorList>
    </citation>
    <scope>NUCLEOTIDE SEQUENCE [LARGE SCALE GENOMIC DNA]</scope>
    <source>
        <strain evidence="2 3">DSM 50014</strain>
    </source>
</reference>
<keyword evidence="1" id="KW-0732">Signal</keyword>
<keyword evidence="3" id="KW-1185">Reference proteome</keyword>
<dbReference type="SUPFAM" id="SSF51445">
    <property type="entry name" value="(Trans)glycosidases"/>
    <property type="match status" value="1"/>
</dbReference>
<name>A0A069PQY7_9BURK</name>
<feature type="chain" id="PRO_5007372332" description="Beta-xylosidase" evidence="1">
    <location>
        <begin position="34"/>
        <end position="478"/>
    </location>
</feature>
<evidence type="ECO:0000256" key="1">
    <source>
        <dbReference type="SAM" id="SignalP"/>
    </source>
</evidence>
<accession>A0A069PQY7</accession>
<dbReference type="Gene3D" id="3.20.20.80">
    <property type="entry name" value="Glycosidases"/>
    <property type="match status" value="1"/>
</dbReference>
<feature type="signal peptide" evidence="1">
    <location>
        <begin position="1"/>
        <end position="33"/>
    </location>
</feature>
<dbReference type="RefSeq" id="WP_035929739.1">
    <property type="nucleotide sequence ID" value="NZ_CADFFX010000004.1"/>
</dbReference>